<sequence>MNAHTASAAQTVKLDISGMTCAGCASRLEKTLQATEGVVNATVNFALETAEVEHLPQIVANDLVDAVSSAGFEAKQRRDEAEAAKRAHEERDAQSNAEERKTFQLFTLSTLLAIPLVIPMVLMVFGVQFELPGLLQFALATPIQIFVGARFYKGAFASLRHGGANMDVLVSLGTSAAYLYSVYNVFFASGTQSTDLYFEASAVILTLILMGKYLEIRAKRSTSAAVRSLIALRPTTANKIVGDKIVPVNISDLRLGDYIVVKPGERVPTDGLIEEGESELDESMLTGESLPVHKNTGDQVTGGTINGSGAIFVRTTALGESTRLAQIIRLVEGAQTTKAPLQKLVDKVAAIFVPVIVLIALATFAGWMLYSGDISTALGASVAVLVIACPCALGLATPTALVAGTGAAAKAGILIRDIEALERAHQVDTILFDKTGTLTVGKPVLTDAQAFDRNDERLLTIAASVQLGSEHPLASALIRAAEEKNLKLTRPRLIKAVPGKGIIAELTGQQVAIGNAALMNDLQITPSMTGDGLVKTYESAGKTAVTVALGDRAIGVLAFVDQARDSAREAIETLKNQGIRTVLITGDTELAAKNIADQVGVDEFQARVQPEGKNEVVNDLKEQGYRVAMVGDGINDAPALAAADLGIAMGSGADVALETAGVTLMRSEPKMIPAALDISKATLRKIRQNLFWAFIYNIIGIPLAAFGLLSPVIAGAAMAMSSVSVVTNAMLLRRWKPKNMN</sequence>
<dbReference type="InterPro" id="IPR023299">
    <property type="entry name" value="ATPase_P-typ_cyto_dom_N"/>
</dbReference>
<evidence type="ECO:0000256" key="10">
    <source>
        <dbReference type="ARBA" id="ARBA00022967"/>
    </source>
</evidence>
<keyword evidence="10" id="KW-1278">Translocase</keyword>
<feature type="transmembrane region" description="Helical" evidence="14">
    <location>
        <begin position="133"/>
        <end position="152"/>
    </location>
</feature>
<keyword evidence="16" id="KW-0378">Hydrolase</keyword>
<accession>A0A166A7U7</accession>
<evidence type="ECO:0000259" key="15">
    <source>
        <dbReference type="PROSITE" id="PS50846"/>
    </source>
</evidence>
<dbReference type="GO" id="GO:0060003">
    <property type="term" value="P:copper ion export"/>
    <property type="evidence" value="ECO:0007669"/>
    <property type="project" value="UniProtKB-ARBA"/>
</dbReference>
<keyword evidence="9 14" id="KW-0067">ATP-binding</keyword>
<dbReference type="PROSITE" id="PS01229">
    <property type="entry name" value="COF_2"/>
    <property type="match status" value="1"/>
</dbReference>
<dbReference type="EMBL" id="LMCB01000006">
    <property type="protein sequence ID" value="KZL20705.1"/>
    <property type="molecule type" value="Genomic_DNA"/>
</dbReference>
<dbReference type="GO" id="GO:0140581">
    <property type="term" value="F:P-type monovalent copper transporter activity"/>
    <property type="evidence" value="ECO:0007669"/>
    <property type="project" value="UniProtKB-EC"/>
</dbReference>
<dbReference type="SUPFAM" id="SSF81665">
    <property type="entry name" value="Calcium ATPase, transmembrane domain M"/>
    <property type="match status" value="1"/>
</dbReference>
<feature type="transmembrane region" description="Helical" evidence="14">
    <location>
        <begin position="712"/>
        <end position="732"/>
    </location>
</feature>
<dbReference type="SUPFAM" id="SSF56784">
    <property type="entry name" value="HAD-like"/>
    <property type="match status" value="1"/>
</dbReference>
<dbReference type="RefSeq" id="WP_068003772.1">
    <property type="nucleotide sequence ID" value="NZ_FOFM01000007.1"/>
</dbReference>
<dbReference type="PRINTS" id="PR00943">
    <property type="entry name" value="CUATPASE"/>
</dbReference>
<keyword evidence="8 14" id="KW-0547">Nucleotide-binding</keyword>
<dbReference type="OrthoDB" id="9807843at2"/>
<dbReference type="Gene3D" id="2.70.150.10">
    <property type="entry name" value="Calcium-transporting ATPase, cytoplasmic transduction domain A"/>
    <property type="match status" value="1"/>
</dbReference>
<dbReference type="EC" id="7.2.2.8" evidence="3"/>
<evidence type="ECO:0000256" key="12">
    <source>
        <dbReference type="ARBA" id="ARBA00023065"/>
    </source>
</evidence>
<dbReference type="PROSITE" id="PS00154">
    <property type="entry name" value="ATPASE_E1_E2"/>
    <property type="match status" value="1"/>
</dbReference>
<dbReference type="InterPro" id="IPR008250">
    <property type="entry name" value="ATPase_P-typ_transduc_dom_A_sf"/>
</dbReference>
<keyword evidence="17" id="KW-1185">Reference proteome</keyword>
<dbReference type="NCBIfam" id="TIGR01494">
    <property type="entry name" value="ATPase_P-type"/>
    <property type="match status" value="1"/>
</dbReference>
<protein>
    <recommendedName>
        <fullName evidence="3">P-type Cu(+) transporter</fullName>
        <ecNumber evidence="3">7.2.2.8</ecNumber>
    </recommendedName>
</protein>
<evidence type="ECO:0000256" key="1">
    <source>
        <dbReference type="ARBA" id="ARBA00004651"/>
    </source>
</evidence>
<keyword evidence="13 14" id="KW-0472">Membrane</keyword>
<dbReference type="SFLD" id="SFLDS00003">
    <property type="entry name" value="Haloacid_Dehalogenase"/>
    <property type="match status" value="1"/>
</dbReference>
<proteinExistence type="inferred from homology"/>
<dbReference type="Gene3D" id="3.30.70.100">
    <property type="match status" value="1"/>
</dbReference>
<dbReference type="InterPro" id="IPR017969">
    <property type="entry name" value="Heavy-metal-associated_CS"/>
</dbReference>
<evidence type="ECO:0000256" key="5">
    <source>
        <dbReference type="ARBA" id="ARBA00022475"/>
    </source>
</evidence>
<evidence type="ECO:0000256" key="11">
    <source>
        <dbReference type="ARBA" id="ARBA00022989"/>
    </source>
</evidence>
<dbReference type="NCBIfam" id="TIGR01511">
    <property type="entry name" value="ATPase-IB1_Cu"/>
    <property type="match status" value="1"/>
</dbReference>
<dbReference type="InterPro" id="IPR023214">
    <property type="entry name" value="HAD_sf"/>
</dbReference>
<comment type="caution">
    <text evidence="16">The sequence shown here is derived from an EMBL/GenBank/DDBJ whole genome shotgun (WGS) entry which is preliminary data.</text>
</comment>
<evidence type="ECO:0000313" key="16">
    <source>
        <dbReference type="EMBL" id="KZL20705.1"/>
    </source>
</evidence>
<dbReference type="GO" id="GO:0055070">
    <property type="term" value="P:copper ion homeostasis"/>
    <property type="evidence" value="ECO:0007669"/>
    <property type="project" value="TreeGrafter"/>
</dbReference>
<dbReference type="NCBIfam" id="TIGR01525">
    <property type="entry name" value="ATPase-IB_hvy"/>
    <property type="match status" value="1"/>
</dbReference>
<dbReference type="PROSITE" id="PS50846">
    <property type="entry name" value="HMA_2"/>
    <property type="match status" value="1"/>
</dbReference>
<dbReference type="InterPro" id="IPR001757">
    <property type="entry name" value="P_typ_ATPase"/>
</dbReference>
<evidence type="ECO:0000313" key="17">
    <source>
        <dbReference type="Proteomes" id="UP000076577"/>
    </source>
</evidence>
<dbReference type="FunFam" id="2.70.150.10:FF:000020">
    <property type="entry name" value="Copper-exporting P-type ATPase A"/>
    <property type="match status" value="1"/>
</dbReference>
<dbReference type="Gene3D" id="3.40.1110.10">
    <property type="entry name" value="Calcium-transporting ATPase, cytoplasmic domain N"/>
    <property type="match status" value="1"/>
</dbReference>
<dbReference type="GO" id="GO:0005524">
    <property type="term" value="F:ATP binding"/>
    <property type="evidence" value="ECO:0007669"/>
    <property type="project" value="UniProtKB-UniRule"/>
</dbReference>
<dbReference type="SUPFAM" id="SSF55008">
    <property type="entry name" value="HMA, heavy metal-associated domain"/>
    <property type="match status" value="1"/>
</dbReference>
<dbReference type="Pfam" id="PF00702">
    <property type="entry name" value="Hydrolase"/>
    <property type="match status" value="1"/>
</dbReference>
<reference evidence="16 17" key="1">
    <citation type="journal article" date="2016" name="Front. Microbiol.">
        <title>Comparative Genomic Analysis Reveals a Diverse Repertoire of Genes Involved in Prokaryote-Eukaryote Interactions within the Pseudovibrio Genus.</title>
        <authorList>
            <person name="Romano S."/>
            <person name="Fernandez-Guerra A."/>
            <person name="Reen F.J."/>
            <person name="Glockner F.O."/>
            <person name="Crowley S.P."/>
            <person name="O'Sullivan O."/>
            <person name="Cotter P.D."/>
            <person name="Adams C."/>
            <person name="Dobson A.D."/>
            <person name="O'Gara F."/>
        </authorList>
    </citation>
    <scope>NUCLEOTIDE SEQUENCE [LARGE SCALE GENOMIC DNA]</scope>
    <source>
        <strain evidence="16 17">Ad2</strain>
    </source>
</reference>
<feature type="transmembrane region" description="Helical" evidence="14">
    <location>
        <begin position="689"/>
        <end position="706"/>
    </location>
</feature>
<dbReference type="InterPro" id="IPR044492">
    <property type="entry name" value="P_typ_ATPase_HD_dom"/>
</dbReference>
<dbReference type="InterPro" id="IPR023298">
    <property type="entry name" value="ATPase_P-typ_TM_dom_sf"/>
</dbReference>
<dbReference type="InterPro" id="IPR036163">
    <property type="entry name" value="HMA_dom_sf"/>
</dbReference>
<dbReference type="InterPro" id="IPR006121">
    <property type="entry name" value="HMA_dom"/>
</dbReference>
<dbReference type="InterPro" id="IPR027256">
    <property type="entry name" value="P-typ_ATPase_IB"/>
</dbReference>
<evidence type="ECO:0000256" key="8">
    <source>
        <dbReference type="ARBA" id="ARBA00022741"/>
    </source>
</evidence>
<dbReference type="InterPro" id="IPR018303">
    <property type="entry name" value="ATPase_P-typ_P_site"/>
</dbReference>
<feature type="transmembrane region" description="Helical" evidence="14">
    <location>
        <begin position="105"/>
        <end position="127"/>
    </location>
</feature>
<dbReference type="GO" id="GO:0016887">
    <property type="term" value="F:ATP hydrolysis activity"/>
    <property type="evidence" value="ECO:0007669"/>
    <property type="project" value="InterPro"/>
</dbReference>
<feature type="transmembrane region" description="Helical" evidence="14">
    <location>
        <begin position="376"/>
        <end position="396"/>
    </location>
</feature>
<dbReference type="CDD" id="cd00371">
    <property type="entry name" value="HMA"/>
    <property type="match status" value="1"/>
</dbReference>
<evidence type="ECO:0000256" key="6">
    <source>
        <dbReference type="ARBA" id="ARBA00022692"/>
    </source>
</evidence>
<feature type="transmembrane region" description="Helical" evidence="14">
    <location>
        <begin position="196"/>
        <end position="214"/>
    </location>
</feature>
<dbReference type="PATRIC" id="fig|989403.3.peg.1277"/>
<dbReference type="InterPro" id="IPR036412">
    <property type="entry name" value="HAD-like_sf"/>
</dbReference>
<dbReference type="GO" id="GO:0005507">
    <property type="term" value="F:copper ion binding"/>
    <property type="evidence" value="ECO:0007669"/>
    <property type="project" value="TreeGrafter"/>
</dbReference>
<comment type="subcellular location">
    <subcellularLocation>
        <location evidence="1">Cell membrane</location>
        <topology evidence="1">Multi-pass membrane protein</topology>
    </subcellularLocation>
</comment>
<keyword evidence="7 14" id="KW-0479">Metal-binding</keyword>
<dbReference type="GO" id="GO:0043682">
    <property type="term" value="F:P-type divalent copper transporter activity"/>
    <property type="evidence" value="ECO:0007669"/>
    <property type="project" value="TreeGrafter"/>
</dbReference>
<dbReference type="CDD" id="cd02094">
    <property type="entry name" value="P-type_ATPase_Cu-like"/>
    <property type="match status" value="1"/>
</dbReference>
<keyword evidence="11 14" id="KW-1133">Transmembrane helix</keyword>
<dbReference type="SFLD" id="SFLDF00027">
    <property type="entry name" value="p-type_atpase"/>
    <property type="match status" value="1"/>
</dbReference>
<name>A0A166A7U7_9HYPH</name>
<dbReference type="PRINTS" id="PR00119">
    <property type="entry name" value="CATATPASE"/>
</dbReference>
<keyword evidence="12" id="KW-0406">Ion transport</keyword>
<dbReference type="Pfam" id="PF00122">
    <property type="entry name" value="E1-E2_ATPase"/>
    <property type="match status" value="1"/>
</dbReference>
<evidence type="ECO:0000256" key="4">
    <source>
        <dbReference type="ARBA" id="ARBA00022448"/>
    </source>
</evidence>
<evidence type="ECO:0000256" key="14">
    <source>
        <dbReference type="RuleBase" id="RU362081"/>
    </source>
</evidence>
<dbReference type="SFLD" id="SFLDG00002">
    <property type="entry name" value="C1.7:_P-type_atpase_like"/>
    <property type="match status" value="1"/>
</dbReference>
<dbReference type="Proteomes" id="UP000076577">
    <property type="component" value="Unassembled WGS sequence"/>
</dbReference>
<keyword evidence="6 14" id="KW-0812">Transmembrane</keyword>
<evidence type="ECO:0000256" key="3">
    <source>
        <dbReference type="ARBA" id="ARBA00012517"/>
    </source>
</evidence>
<evidence type="ECO:0000256" key="9">
    <source>
        <dbReference type="ARBA" id="ARBA00022840"/>
    </source>
</evidence>
<feature type="domain" description="HMA" evidence="15">
    <location>
        <begin position="10"/>
        <end position="75"/>
    </location>
</feature>
<dbReference type="GO" id="GO:0005886">
    <property type="term" value="C:plasma membrane"/>
    <property type="evidence" value="ECO:0007669"/>
    <property type="project" value="UniProtKB-SubCell"/>
</dbReference>
<evidence type="ECO:0000256" key="13">
    <source>
        <dbReference type="ARBA" id="ARBA00023136"/>
    </source>
</evidence>
<keyword evidence="5 14" id="KW-1003">Cell membrane</keyword>
<dbReference type="PANTHER" id="PTHR43520:SF8">
    <property type="entry name" value="P-TYPE CU(+) TRANSPORTER"/>
    <property type="match status" value="1"/>
</dbReference>
<dbReference type="STRING" id="989403.SAMN05421798_107184"/>
<gene>
    <name evidence="16" type="primary">copA_1</name>
    <name evidence="16" type="ORF">PsAD2_01193</name>
</gene>
<dbReference type="Gene3D" id="3.40.50.1000">
    <property type="entry name" value="HAD superfamily/HAD-like"/>
    <property type="match status" value="1"/>
</dbReference>
<evidence type="ECO:0000256" key="7">
    <source>
        <dbReference type="ARBA" id="ARBA00022723"/>
    </source>
</evidence>
<organism evidence="16 17">
    <name type="scientific">Pseudovibrio axinellae</name>
    <dbReference type="NCBI Taxonomy" id="989403"/>
    <lineage>
        <taxon>Bacteria</taxon>
        <taxon>Pseudomonadati</taxon>
        <taxon>Pseudomonadota</taxon>
        <taxon>Alphaproteobacteria</taxon>
        <taxon>Hyphomicrobiales</taxon>
        <taxon>Stappiaceae</taxon>
        <taxon>Pseudovibrio</taxon>
    </lineage>
</organism>
<feature type="transmembrane region" description="Helical" evidence="14">
    <location>
        <begin position="164"/>
        <end position="184"/>
    </location>
</feature>
<evidence type="ECO:0000256" key="2">
    <source>
        <dbReference type="ARBA" id="ARBA00006024"/>
    </source>
</evidence>
<dbReference type="InterPro" id="IPR059000">
    <property type="entry name" value="ATPase_P-type_domA"/>
</dbReference>
<dbReference type="PANTHER" id="PTHR43520">
    <property type="entry name" value="ATP7, ISOFORM B"/>
    <property type="match status" value="1"/>
</dbReference>
<dbReference type="SUPFAM" id="SSF81653">
    <property type="entry name" value="Calcium ATPase, transduction domain A"/>
    <property type="match status" value="1"/>
</dbReference>
<comment type="similarity">
    <text evidence="2 14">Belongs to the cation transport ATPase (P-type) (TC 3.A.3) family. Type IB subfamily.</text>
</comment>
<dbReference type="PROSITE" id="PS01047">
    <property type="entry name" value="HMA_1"/>
    <property type="match status" value="1"/>
</dbReference>
<dbReference type="Pfam" id="PF00403">
    <property type="entry name" value="HMA"/>
    <property type="match status" value="1"/>
</dbReference>
<dbReference type="AlphaFoldDB" id="A0A166A7U7"/>
<feature type="transmembrane region" description="Helical" evidence="14">
    <location>
        <begin position="348"/>
        <end position="370"/>
    </location>
</feature>
<dbReference type="FunFam" id="3.30.70.100:FF:000005">
    <property type="entry name" value="Copper-exporting P-type ATPase A"/>
    <property type="match status" value="1"/>
</dbReference>
<keyword evidence="4" id="KW-0813">Transport</keyword>